<name>A0A6P2CTN5_9BACT</name>
<evidence type="ECO:0000256" key="1">
    <source>
        <dbReference type="SAM" id="MobiDB-lite"/>
    </source>
</evidence>
<dbReference type="AlphaFoldDB" id="A0A6P2CTN5"/>
<dbReference type="EMBL" id="LR593886">
    <property type="protein sequence ID" value="VTR91054.1"/>
    <property type="molecule type" value="Genomic_DNA"/>
</dbReference>
<dbReference type="KEGG" id="gms:SOIL9_66600"/>
<sequence>MERIAGVVKFARGERVRSQRTRGVLILAVDRPSPKDRVTVAVQILTPAAVPPAVVEIRARRPFADEDRRTEAVPHVSRLDARIEKENAVAAAGISPGHAEIRGQPATDAVLKDRRSRSATVRGASENGQRTGQARVRRVVQERPIVLVGRDSAIPKFGLVKMRQQSNEPSRKGHFVVWPDDSRGKSVCLLVVRLVSQSDLAQVI</sequence>
<proteinExistence type="predicted"/>
<protein>
    <submittedName>
        <fullName evidence="2">Uncharacterized protein</fullName>
    </submittedName>
</protein>
<evidence type="ECO:0000313" key="3">
    <source>
        <dbReference type="Proteomes" id="UP000464178"/>
    </source>
</evidence>
<reference evidence="2 3" key="1">
    <citation type="submission" date="2019-05" db="EMBL/GenBank/DDBJ databases">
        <authorList>
            <consortium name="Science for Life Laboratories"/>
        </authorList>
    </citation>
    <scope>NUCLEOTIDE SEQUENCE [LARGE SCALE GENOMIC DNA]</scope>
    <source>
        <strain evidence="2">Soil9</strain>
    </source>
</reference>
<accession>A0A6P2CTN5</accession>
<keyword evidence="3" id="KW-1185">Reference proteome</keyword>
<gene>
    <name evidence="2" type="ORF">SOIL9_66600</name>
</gene>
<feature type="region of interest" description="Disordered" evidence="1">
    <location>
        <begin position="95"/>
        <end position="135"/>
    </location>
</feature>
<organism evidence="2 3">
    <name type="scientific">Gemmata massiliana</name>
    <dbReference type="NCBI Taxonomy" id="1210884"/>
    <lineage>
        <taxon>Bacteria</taxon>
        <taxon>Pseudomonadati</taxon>
        <taxon>Planctomycetota</taxon>
        <taxon>Planctomycetia</taxon>
        <taxon>Gemmatales</taxon>
        <taxon>Gemmataceae</taxon>
        <taxon>Gemmata</taxon>
    </lineage>
</organism>
<dbReference type="Proteomes" id="UP000464178">
    <property type="component" value="Chromosome"/>
</dbReference>
<evidence type="ECO:0000313" key="2">
    <source>
        <dbReference type="EMBL" id="VTR91054.1"/>
    </source>
</evidence>